<dbReference type="SUPFAM" id="SSF46785">
    <property type="entry name" value="Winged helix' DNA-binding domain"/>
    <property type="match status" value="1"/>
</dbReference>
<sequence length="144" mass="16118">MANQNDVLRAMSNKEEAASPTALAGELRAGEATIRTYLNRLKKKAYVDGGGSQWYITDAGRAALEREGGVPTTKEDIGEDELSKFKYYGELSGVPEDKVTACAELFQNTNVRSMPEMERVLAEINIPQPQQNQWKNLYRGYLRN</sequence>
<dbReference type="EMBL" id="LAZR01066723">
    <property type="protein sequence ID" value="KKK53009.1"/>
    <property type="molecule type" value="Genomic_DNA"/>
</dbReference>
<proteinExistence type="predicted"/>
<dbReference type="AlphaFoldDB" id="A0A0F8YFR5"/>
<comment type="caution">
    <text evidence="1">The sequence shown here is derived from an EMBL/GenBank/DDBJ whole genome shotgun (WGS) entry which is preliminary data.</text>
</comment>
<organism evidence="1">
    <name type="scientific">marine sediment metagenome</name>
    <dbReference type="NCBI Taxonomy" id="412755"/>
    <lineage>
        <taxon>unclassified sequences</taxon>
        <taxon>metagenomes</taxon>
        <taxon>ecological metagenomes</taxon>
    </lineage>
</organism>
<feature type="non-terminal residue" evidence="1">
    <location>
        <position position="144"/>
    </location>
</feature>
<name>A0A0F8YFR5_9ZZZZ</name>
<evidence type="ECO:0000313" key="1">
    <source>
        <dbReference type="EMBL" id="KKK53009.1"/>
    </source>
</evidence>
<accession>A0A0F8YFR5</accession>
<reference evidence="1" key="1">
    <citation type="journal article" date="2015" name="Nature">
        <title>Complex archaea that bridge the gap between prokaryotes and eukaryotes.</title>
        <authorList>
            <person name="Spang A."/>
            <person name="Saw J.H."/>
            <person name="Jorgensen S.L."/>
            <person name="Zaremba-Niedzwiedzka K."/>
            <person name="Martijn J."/>
            <person name="Lind A.E."/>
            <person name="van Eijk R."/>
            <person name="Schleper C."/>
            <person name="Guy L."/>
            <person name="Ettema T.J."/>
        </authorList>
    </citation>
    <scope>NUCLEOTIDE SEQUENCE</scope>
</reference>
<gene>
    <name evidence="1" type="ORF">LCGC14_3099090</name>
</gene>
<dbReference type="InterPro" id="IPR036390">
    <property type="entry name" value="WH_DNA-bd_sf"/>
</dbReference>
<dbReference type="InterPro" id="IPR036388">
    <property type="entry name" value="WH-like_DNA-bd_sf"/>
</dbReference>
<dbReference type="Gene3D" id="1.10.10.10">
    <property type="entry name" value="Winged helix-like DNA-binding domain superfamily/Winged helix DNA-binding domain"/>
    <property type="match status" value="1"/>
</dbReference>
<protein>
    <recommendedName>
        <fullName evidence="2">Helix-turn-helix type 11 domain-containing protein</fullName>
    </recommendedName>
</protein>
<evidence type="ECO:0008006" key="2">
    <source>
        <dbReference type="Google" id="ProtNLM"/>
    </source>
</evidence>